<gene>
    <name evidence="2" type="ORF">Fmac_011741</name>
</gene>
<dbReference type="Proteomes" id="UP001603857">
    <property type="component" value="Unassembled WGS sequence"/>
</dbReference>
<keyword evidence="3" id="KW-1185">Reference proteome</keyword>
<feature type="compositionally biased region" description="Pro residues" evidence="1">
    <location>
        <begin position="1"/>
        <end position="10"/>
    </location>
</feature>
<dbReference type="EMBL" id="JBGMDY010000004">
    <property type="protein sequence ID" value="KAL2337295.1"/>
    <property type="molecule type" value="Genomic_DNA"/>
</dbReference>
<evidence type="ECO:0000313" key="3">
    <source>
        <dbReference type="Proteomes" id="UP001603857"/>
    </source>
</evidence>
<evidence type="ECO:0000256" key="1">
    <source>
        <dbReference type="SAM" id="MobiDB-lite"/>
    </source>
</evidence>
<organism evidence="2 3">
    <name type="scientific">Flemingia macrophylla</name>
    <dbReference type="NCBI Taxonomy" id="520843"/>
    <lineage>
        <taxon>Eukaryota</taxon>
        <taxon>Viridiplantae</taxon>
        <taxon>Streptophyta</taxon>
        <taxon>Embryophyta</taxon>
        <taxon>Tracheophyta</taxon>
        <taxon>Spermatophyta</taxon>
        <taxon>Magnoliopsida</taxon>
        <taxon>eudicotyledons</taxon>
        <taxon>Gunneridae</taxon>
        <taxon>Pentapetalae</taxon>
        <taxon>rosids</taxon>
        <taxon>fabids</taxon>
        <taxon>Fabales</taxon>
        <taxon>Fabaceae</taxon>
        <taxon>Papilionoideae</taxon>
        <taxon>50 kb inversion clade</taxon>
        <taxon>NPAAA clade</taxon>
        <taxon>indigoferoid/millettioid clade</taxon>
        <taxon>Phaseoleae</taxon>
        <taxon>Flemingia</taxon>
    </lineage>
</organism>
<name>A0ABD1MQD9_9FABA</name>
<protein>
    <submittedName>
        <fullName evidence="2">Uncharacterized protein</fullName>
    </submittedName>
</protein>
<reference evidence="2 3" key="1">
    <citation type="submission" date="2024-08" db="EMBL/GenBank/DDBJ databases">
        <title>Insights into the chromosomal genome structure of Flemingia macrophylla.</title>
        <authorList>
            <person name="Ding Y."/>
            <person name="Zhao Y."/>
            <person name="Bi W."/>
            <person name="Wu M."/>
            <person name="Zhao G."/>
            <person name="Gong Y."/>
            <person name="Li W."/>
            <person name="Zhang P."/>
        </authorList>
    </citation>
    <scope>NUCLEOTIDE SEQUENCE [LARGE SCALE GENOMIC DNA]</scope>
    <source>
        <strain evidence="2">DYQJB</strain>
        <tissue evidence="2">Leaf</tissue>
    </source>
</reference>
<dbReference type="SUPFAM" id="SSF51735">
    <property type="entry name" value="NAD(P)-binding Rossmann-fold domains"/>
    <property type="match status" value="1"/>
</dbReference>
<comment type="caution">
    <text evidence="2">The sequence shown here is derived from an EMBL/GenBank/DDBJ whole genome shotgun (WGS) entry which is preliminary data.</text>
</comment>
<accession>A0ABD1MQD9</accession>
<feature type="region of interest" description="Disordered" evidence="1">
    <location>
        <begin position="1"/>
        <end position="20"/>
    </location>
</feature>
<dbReference type="AlphaFoldDB" id="A0ABD1MQD9"/>
<evidence type="ECO:0000313" key="2">
    <source>
        <dbReference type="EMBL" id="KAL2337295.1"/>
    </source>
</evidence>
<proteinExistence type="predicted"/>
<sequence>MFVRQPPSPPIQSISSSNSSSFKFHDESISDVDPFLSKVTVANTRTIYIKGSFVILKLFLRGSRTVHYGNLKGFKQGIVVVQAVGFERDVQKHDDVERVLESTFKYFRRIDILVNVTADNFHVSTKDFWPNGF</sequence>
<feature type="compositionally biased region" description="Low complexity" evidence="1">
    <location>
        <begin position="11"/>
        <end position="20"/>
    </location>
</feature>
<dbReference type="InterPro" id="IPR036291">
    <property type="entry name" value="NAD(P)-bd_dom_sf"/>
</dbReference>